<dbReference type="PANTHER" id="PTHR24264:SF65">
    <property type="entry name" value="SRCR DOMAIN-CONTAINING PROTEIN"/>
    <property type="match status" value="1"/>
</dbReference>
<dbReference type="OrthoDB" id="10059102at2759"/>
<dbReference type="GO" id="GO:0006508">
    <property type="term" value="P:proteolysis"/>
    <property type="evidence" value="ECO:0007669"/>
    <property type="project" value="UniProtKB-KW"/>
</dbReference>
<proteinExistence type="predicted"/>
<evidence type="ECO:0000256" key="2">
    <source>
        <dbReference type="ARBA" id="ARBA00022525"/>
    </source>
</evidence>
<dbReference type="Proteomes" id="UP000324222">
    <property type="component" value="Unassembled WGS sequence"/>
</dbReference>
<reference evidence="8 9" key="1">
    <citation type="submission" date="2019-05" db="EMBL/GenBank/DDBJ databases">
        <title>Another draft genome of Portunus trituberculatus and its Hox gene families provides insights of decapod evolution.</title>
        <authorList>
            <person name="Jeong J.-H."/>
            <person name="Song I."/>
            <person name="Kim S."/>
            <person name="Choi T."/>
            <person name="Kim D."/>
            <person name="Ryu S."/>
            <person name="Kim W."/>
        </authorList>
    </citation>
    <scope>NUCLEOTIDE SEQUENCE [LARGE SCALE GENOMIC DNA]</scope>
    <source>
        <tissue evidence="8">Muscle</tissue>
    </source>
</reference>
<dbReference type="GO" id="GO:0004252">
    <property type="term" value="F:serine-type endopeptidase activity"/>
    <property type="evidence" value="ECO:0007669"/>
    <property type="project" value="InterPro"/>
</dbReference>
<evidence type="ECO:0000313" key="8">
    <source>
        <dbReference type="EMBL" id="MPC18856.1"/>
    </source>
</evidence>
<sequence>MFTGSRSSLSHDFRLITKKKRKKRLRNWTGEENTVDCYLSLPLSPLIRIRRAVFLVVVVVVEGLGVQVAASYSTCVRPMAAPECGSTPWLVSLMDTHYVDPVPFCSGTLISNRWVITSASCVSSYKDKYDNIKVVLGEYDLTVNEGWERTRCVNYIALHPDYDYYSHHADVALVRLSLYILYSQRIGTLELPPWWQKETNDPQDAFTSGGQLYTIAGWGRIGESGELSPVIRVAQVPLLSHEDCMEVYPEFANTIICAGNLTHGGLDSCQGDMGGALARDGYIRGVSSFSVGCGRPGYPGVYTDVTQMMDWICSLTNLLALWSLDRIPACQ</sequence>
<comment type="subcellular location">
    <subcellularLocation>
        <location evidence="1">Secreted</location>
    </subcellularLocation>
</comment>
<dbReference type="CDD" id="cd00190">
    <property type="entry name" value="Tryp_SPc"/>
    <property type="match status" value="1"/>
</dbReference>
<dbReference type="SMART" id="SM00020">
    <property type="entry name" value="Tryp_SPc"/>
    <property type="match status" value="1"/>
</dbReference>
<evidence type="ECO:0000256" key="5">
    <source>
        <dbReference type="ARBA" id="ARBA00022825"/>
    </source>
</evidence>
<dbReference type="InterPro" id="IPR001314">
    <property type="entry name" value="Peptidase_S1A"/>
</dbReference>
<dbReference type="PROSITE" id="PS50240">
    <property type="entry name" value="TRYPSIN_DOM"/>
    <property type="match status" value="1"/>
</dbReference>
<evidence type="ECO:0000256" key="4">
    <source>
        <dbReference type="ARBA" id="ARBA00022801"/>
    </source>
</evidence>
<dbReference type="GO" id="GO:0005615">
    <property type="term" value="C:extracellular space"/>
    <property type="evidence" value="ECO:0007669"/>
    <property type="project" value="TreeGrafter"/>
</dbReference>
<evidence type="ECO:0000259" key="7">
    <source>
        <dbReference type="PROSITE" id="PS50240"/>
    </source>
</evidence>
<evidence type="ECO:0000313" key="9">
    <source>
        <dbReference type="Proteomes" id="UP000324222"/>
    </source>
</evidence>
<name>A0A5B7DCP3_PORTR</name>
<dbReference type="FunFam" id="2.40.10.10:FF:000068">
    <property type="entry name" value="transmembrane protease serine 2"/>
    <property type="match status" value="1"/>
</dbReference>
<accession>A0A5B7DCP3</accession>
<dbReference type="InterPro" id="IPR009003">
    <property type="entry name" value="Peptidase_S1_PA"/>
</dbReference>
<dbReference type="SUPFAM" id="SSF50494">
    <property type="entry name" value="Trypsin-like serine proteases"/>
    <property type="match status" value="1"/>
</dbReference>
<keyword evidence="6" id="KW-1015">Disulfide bond</keyword>
<comment type="caution">
    <text evidence="8">The sequence shown here is derived from an EMBL/GenBank/DDBJ whole genome shotgun (WGS) entry which is preliminary data.</text>
</comment>
<keyword evidence="4" id="KW-0378">Hydrolase</keyword>
<keyword evidence="3" id="KW-0645">Protease</keyword>
<dbReference type="PANTHER" id="PTHR24264">
    <property type="entry name" value="TRYPSIN-RELATED"/>
    <property type="match status" value="1"/>
</dbReference>
<dbReference type="InterPro" id="IPR001254">
    <property type="entry name" value="Trypsin_dom"/>
</dbReference>
<dbReference type="InterPro" id="IPR050127">
    <property type="entry name" value="Serine_Proteases_S1"/>
</dbReference>
<dbReference type="InterPro" id="IPR043504">
    <property type="entry name" value="Peptidase_S1_PA_chymotrypsin"/>
</dbReference>
<evidence type="ECO:0000256" key="1">
    <source>
        <dbReference type="ARBA" id="ARBA00004613"/>
    </source>
</evidence>
<dbReference type="Gene3D" id="2.40.10.10">
    <property type="entry name" value="Trypsin-like serine proteases"/>
    <property type="match status" value="2"/>
</dbReference>
<dbReference type="EMBL" id="VSRR010000716">
    <property type="protein sequence ID" value="MPC18856.1"/>
    <property type="molecule type" value="Genomic_DNA"/>
</dbReference>
<dbReference type="PRINTS" id="PR00722">
    <property type="entry name" value="CHYMOTRYPSIN"/>
</dbReference>
<protein>
    <submittedName>
        <fullName evidence="8">Trypsin-1</fullName>
    </submittedName>
</protein>
<feature type="domain" description="Peptidase S1" evidence="7">
    <location>
        <begin position="60"/>
        <end position="317"/>
    </location>
</feature>
<dbReference type="Pfam" id="PF00089">
    <property type="entry name" value="Trypsin"/>
    <property type="match status" value="1"/>
</dbReference>
<evidence type="ECO:0000256" key="6">
    <source>
        <dbReference type="ARBA" id="ARBA00023157"/>
    </source>
</evidence>
<keyword evidence="2" id="KW-0964">Secreted</keyword>
<dbReference type="AlphaFoldDB" id="A0A5B7DCP3"/>
<keyword evidence="5" id="KW-0720">Serine protease</keyword>
<organism evidence="8 9">
    <name type="scientific">Portunus trituberculatus</name>
    <name type="common">Swimming crab</name>
    <name type="synonym">Neptunus trituberculatus</name>
    <dbReference type="NCBI Taxonomy" id="210409"/>
    <lineage>
        <taxon>Eukaryota</taxon>
        <taxon>Metazoa</taxon>
        <taxon>Ecdysozoa</taxon>
        <taxon>Arthropoda</taxon>
        <taxon>Crustacea</taxon>
        <taxon>Multicrustacea</taxon>
        <taxon>Malacostraca</taxon>
        <taxon>Eumalacostraca</taxon>
        <taxon>Eucarida</taxon>
        <taxon>Decapoda</taxon>
        <taxon>Pleocyemata</taxon>
        <taxon>Brachyura</taxon>
        <taxon>Eubrachyura</taxon>
        <taxon>Portunoidea</taxon>
        <taxon>Portunidae</taxon>
        <taxon>Portuninae</taxon>
        <taxon>Portunus</taxon>
    </lineage>
</organism>
<gene>
    <name evidence="8" type="primary">TRYP_9</name>
    <name evidence="8" type="ORF">E2C01_011751</name>
</gene>
<evidence type="ECO:0000256" key="3">
    <source>
        <dbReference type="ARBA" id="ARBA00022670"/>
    </source>
</evidence>
<keyword evidence="9" id="KW-1185">Reference proteome</keyword>